<proteinExistence type="predicted"/>
<reference evidence="1 2" key="2">
    <citation type="journal article" date="2022" name="Mol. Ecol. Resour.">
        <title>The genomes of chicory, endive, great burdock and yacon provide insights into Asteraceae paleo-polyploidization history and plant inulin production.</title>
        <authorList>
            <person name="Fan W."/>
            <person name="Wang S."/>
            <person name="Wang H."/>
            <person name="Wang A."/>
            <person name="Jiang F."/>
            <person name="Liu H."/>
            <person name="Zhao H."/>
            <person name="Xu D."/>
            <person name="Zhang Y."/>
        </authorList>
    </citation>
    <scope>NUCLEOTIDE SEQUENCE [LARGE SCALE GENOMIC DNA]</scope>
    <source>
        <strain evidence="2">cv. Yunnan</strain>
        <tissue evidence="1">Leaves</tissue>
    </source>
</reference>
<sequence length="89" mass="10654">MNIHHWHWQWWGVLMYWFLFIHSGRVGLLDEAYDFIKSMPFEPHSGVWGALLGASRIMVKDDVSLFLSGDRSHRNFEEKEWVAEVFIFL</sequence>
<dbReference type="Proteomes" id="UP001056120">
    <property type="component" value="Linkage Group LG15"/>
</dbReference>
<organism evidence="1 2">
    <name type="scientific">Smallanthus sonchifolius</name>
    <dbReference type="NCBI Taxonomy" id="185202"/>
    <lineage>
        <taxon>Eukaryota</taxon>
        <taxon>Viridiplantae</taxon>
        <taxon>Streptophyta</taxon>
        <taxon>Embryophyta</taxon>
        <taxon>Tracheophyta</taxon>
        <taxon>Spermatophyta</taxon>
        <taxon>Magnoliopsida</taxon>
        <taxon>eudicotyledons</taxon>
        <taxon>Gunneridae</taxon>
        <taxon>Pentapetalae</taxon>
        <taxon>asterids</taxon>
        <taxon>campanulids</taxon>
        <taxon>Asterales</taxon>
        <taxon>Asteraceae</taxon>
        <taxon>Asteroideae</taxon>
        <taxon>Heliantheae alliance</taxon>
        <taxon>Millerieae</taxon>
        <taxon>Smallanthus</taxon>
    </lineage>
</organism>
<name>A0ACB9G2Z6_9ASTR</name>
<evidence type="ECO:0000313" key="1">
    <source>
        <dbReference type="EMBL" id="KAI3777765.1"/>
    </source>
</evidence>
<reference evidence="2" key="1">
    <citation type="journal article" date="2022" name="Mol. Ecol. Resour.">
        <title>The genomes of chicory, endive, great burdock and yacon provide insights into Asteraceae palaeo-polyploidization history and plant inulin production.</title>
        <authorList>
            <person name="Fan W."/>
            <person name="Wang S."/>
            <person name="Wang H."/>
            <person name="Wang A."/>
            <person name="Jiang F."/>
            <person name="Liu H."/>
            <person name="Zhao H."/>
            <person name="Xu D."/>
            <person name="Zhang Y."/>
        </authorList>
    </citation>
    <scope>NUCLEOTIDE SEQUENCE [LARGE SCALE GENOMIC DNA]</scope>
    <source>
        <strain evidence="2">cv. Yunnan</strain>
    </source>
</reference>
<comment type="caution">
    <text evidence="1">The sequence shown here is derived from an EMBL/GenBank/DDBJ whole genome shotgun (WGS) entry which is preliminary data.</text>
</comment>
<evidence type="ECO:0000313" key="2">
    <source>
        <dbReference type="Proteomes" id="UP001056120"/>
    </source>
</evidence>
<keyword evidence="2" id="KW-1185">Reference proteome</keyword>
<protein>
    <submittedName>
        <fullName evidence="1">Uncharacterized protein</fullName>
    </submittedName>
</protein>
<gene>
    <name evidence="1" type="ORF">L1987_47567</name>
</gene>
<dbReference type="EMBL" id="CM042032">
    <property type="protein sequence ID" value="KAI3777765.1"/>
    <property type="molecule type" value="Genomic_DNA"/>
</dbReference>
<accession>A0ACB9G2Z6</accession>